<feature type="transmembrane region" description="Helical" evidence="1">
    <location>
        <begin position="420"/>
        <end position="438"/>
    </location>
</feature>
<proteinExistence type="predicted"/>
<dbReference type="AlphaFoldDB" id="A0A1C1CDT4"/>
<feature type="transmembrane region" description="Helical" evidence="1">
    <location>
        <begin position="450"/>
        <end position="471"/>
    </location>
</feature>
<evidence type="ECO:0000313" key="2">
    <source>
        <dbReference type="EMBL" id="OCT46694.1"/>
    </source>
</evidence>
<evidence type="ECO:0000313" key="3">
    <source>
        <dbReference type="Proteomes" id="UP000094526"/>
    </source>
</evidence>
<comment type="caution">
    <text evidence="2">The sequence shown here is derived from an EMBL/GenBank/DDBJ whole genome shotgun (WGS) entry which is preliminary data.</text>
</comment>
<gene>
    <name evidence="2" type="ORF">CLCR_01934</name>
</gene>
<dbReference type="VEuPathDB" id="FungiDB:G647_01416"/>
<protein>
    <submittedName>
        <fullName evidence="2">Uncharacterized protein</fullName>
    </submittedName>
</protein>
<keyword evidence="3" id="KW-1185">Reference proteome</keyword>
<keyword evidence="1" id="KW-0812">Transmembrane</keyword>
<evidence type="ECO:0000256" key="1">
    <source>
        <dbReference type="SAM" id="Phobius"/>
    </source>
</evidence>
<dbReference type="Proteomes" id="UP000094526">
    <property type="component" value="Unassembled WGS sequence"/>
</dbReference>
<dbReference type="VEuPathDB" id="FungiDB:CLCR_01934"/>
<dbReference type="EMBL" id="LGRB01000015">
    <property type="protein sequence ID" value="OCT46694.1"/>
    <property type="molecule type" value="Genomic_DNA"/>
</dbReference>
<dbReference type="eggNOG" id="ENOG502SJAE">
    <property type="taxonomic scope" value="Eukaryota"/>
</dbReference>
<keyword evidence="1" id="KW-1133">Transmembrane helix</keyword>
<sequence length="505" mass="56783">MEKYDSNADSQGAGSLNSDIRPYTRLVSAMSRNHPNLSSLARILCQPTEEGAAAVVEFRDSVAAAERFYTSTQLQKYMTNHHNCTPRLFIVQGLPSNYIETLGAAFNIDPNFFARQILSGMPLHTNKGMRDVPLLSSHPTSRESFCIRYHELREFADAIGDWELRVLDQPRRVSVSKFNGEFDGVGIVRKTASIWFRAREKGEGWDAIILLDPPIGDQFYVGLEKRQCTLRSVLYRGGYIDFSPLRQDSLALDHAARAGPRRESALEDLIYYYTQAEPPGVARYDSPETVTGVLKRYVASHWMIQLRYSLDLLVKYENTYHRACFFASVSSTLIQNSLRDVQHLNDRVAGWREQVDRSISQFKASGTLGSFPGQAANDPSEDDFTHILHDLRELSGRVQAVISSMTGLVSIIETMRMKELSILAMVFIPLGLASQLFSMEDEYAPGKPGFWVYCVVGLCLVLLVFVVAFGLNPGTTLLKTLKLKRRALAKAPTHDRLKEHDEEIG</sequence>
<organism evidence="2 3">
    <name type="scientific">Cladophialophora carrionii</name>
    <dbReference type="NCBI Taxonomy" id="86049"/>
    <lineage>
        <taxon>Eukaryota</taxon>
        <taxon>Fungi</taxon>
        <taxon>Dikarya</taxon>
        <taxon>Ascomycota</taxon>
        <taxon>Pezizomycotina</taxon>
        <taxon>Eurotiomycetes</taxon>
        <taxon>Chaetothyriomycetidae</taxon>
        <taxon>Chaetothyriales</taxon>
        <taxon>Herpotrichiellaceae</taxon>
        <taxon>Cladophialophora</taxon>
    </lineage>
</organism>
<dbReference type="OrthoDB" id="3231000at2759"/>
<name>A0A1C1CDT4_9EURO</name>
<dbReference type="STRING" id="86049.A0A1C1CDT4"/>
<reference evidence="3" key="1">
    <citation type="submission" date="2015-07" db="EMBL/GenBank/DDBJ databases">
        <authorList>
            <person name="Teixeira M.M."/>
            <person name="Souza R.C."/>
            <person name="Almeida L.G."/>
            <person name="Vicente V.A."/>
            <person name="de Hoog S."/>
            <person name="Bocca A.L."/>
            <person name="de Almeida S.R."/>
            <person name="Vasconcelos A.T."/>
            <person name="Felipe M.S."/>
        </authorList>
    </citation>
    <scope>NUCLEOTIDE SEQUENCE [LARGE SCALE GENOMIC DNA]</scope>
    <source>
        <strain evidence="3">KSF</strain>
    </source>
</reference>
<keyword evidence="1" id="KW-0472">Membrane</keyword>
<accession>A0A1C1CDT4</accession>